<keyword evidence="6" id="KW-0274">FAD</keyword>
<dbReference type="Gene3D" id="3.20.20.220">
    <property type="match status" value="1"/>
</dbReference>
<comment type="cofactor">
    <cofactor evidence="1">
        <name>FAD</name>
        <dbReference type="ChEBI" id="CHEBI:57692"/>
    </cofactor>
</comment>
<gene>
    <name evidence="11" type="ORF">MW046_05280</name>
</gene>
<dbReference type="InterPro" id="IPR002872">
    <property type="entry name" value="Proline_DH_dom"/>
</dbReference>
<dbReference type="InterPro" id="IPR008219">
    <property type="entry name" value="PRODH_bac_arc"/>
</dbReference>
<comment type="pathway">
    <text evidence="2">Amino-acid degradation; L-proline degradation into L-glutamate; L-glutamate from L-proline: step 1/2.</text>
</comment>
<evidence type="ECO:0000256" key="6">
    <source>
        <dbReference type="ARBA" id="ARBA00022827"/>
    </source>
</evidence>
<proteinExistence type="predicted"/>
<evidence type="ECO:0000313" key="12">
    <source>
        <dbReference type="Proteomes" id="UP000831768"/>
    </source>
</evidence>
<dbReference type="GeneID" id="71927437"/>
<keyword evidence="4" id="KW-0285">Flavoprotein</keyword>
<evidence type="ECO:0000256" key="9">
    <source>
        <dbReference type="ARBA" id="ARBA00048779"/>
    </source>
</evidence>
<evidence type="ECO:0000256" key="4">
    <source>
        <dbReference type="ARBA" id="ARBA00022630"/>
    </source>
</evidence>
<evidence type="ECO:0000256" key="7">
    <source>
        <dbReference type="ARBA" id="ARBA00023002"/>
    </source>
</evidence>
<evidence type="ECO:0000256" key="2">
    <source>
        <dbReference type="ARBA" id="ARBA00004739"/>
    </source>
</evidence>
<dbReference type="AlphaFoldDB" id="A0A8U0A7G9"/>
<dbReference type="GO" id="GO:0004657">
    <property type="term" value="F:proline dehydrogenase activity"/>
    <property type="evidence" value="ECO:0007669"/>
    <property type="project" value="UniProtKB-EC"/>
</dbReference>
<dbReference type="EMBL" id="CP096019">
    <property type="protein sequence ID" value="UPM43857.1"/>
    <property type="molecule type" value="Genomic_DNA"/>
</dbReference>
<protein>
    <recommendedName>
        <fullName evidence="3">proline dehydrogenase</fullName>
        <ecNumber evidence="3">1.5.5.2</ecNumber>
    </recommendedName>
</protein>
<dbReference type="SUPFAM" id="SSF51730">
    <property type="entry name" value="FAD-linked oxidoreductase"/>
    <property type="match status" value="1"/>
</dbReference>
<keyword evidence="5" id="KW-0547">Nucleotide-binding</keyword>
<dbReference type="PANTHER" id="PTHR13914">
    <property type="entry name" value="PROLINE OXIDASE"/>
    <property type="match status" value="1"/>
</dbReference>
<keyword evidence="7" id="KW-0560">Oxidoreductase</keyword>
<evidence type="ECO:0000313" key="11">
    <source>
        <dbReference type="EMBL" id="UPM43857.1"/>
    </source>
</evidence>
<reference evidence="11" key="1">
    <citation type="submission" date="2022-04" db="EMBL/GenBank/DDBJ databases">
        <title>Halocatena sp. nov., isolated from a salt lake.</title>
        <authorList>
            <person name="Cui H.-L."/>
        </authorList>
    </citation>
    <scope>NUCLEOTIDE SEQUENCE</scope>
    <source>
        <strain evidence="11">AD-1</strain>
    </source>
</reference>
<dbReference type="InterPro" id="IPR029041">
    <property type="entry name" value="FAD-linked_oxidoreductase-like"/>
</dbReference>
<evidence type="ECO:0000256" key="5">
    <source>
        <dbReference type="ARBA" id="ARBA00022741"/>
    </source>
</evidence>
<evidence type="ECO:0000259" key="10">
    <source>
        <dbReference type="Pfam" id="PF01619"/>
    </source>
</evidence>
<dbReference type="Proteomes" id="UP000831768">
    <property type="component" value="Chromosome"/>
</dbReference>
<evidence type="ECO:0000256" key="8">
    <source>
        <dbReference type="ARBA" id="ARBA00023062"/>
    </source>
</evidence>
<dbReference type="GO" id="GO:0000166">
    <property type="term" value="F:nucleotide binding"/>
    <property type="evidence" value="ECO:0007669"/>
    <property type="project" value="UniProtKB-KW"/>
</dbReference>
<keyword evidence="8" id="KW-0642">Proline metabolism</keyword>
<dbReference type="Pfam" id="PF01619">
    <property type="entry name" value="Pro_dh"/>
    <property type="match status" value="1"/>
</dbReference>
<organism evidence="11 12">
    <name type="scientific">Halocatena salina</name>
    <dbReference type="NCBI Taxonomy" id="2934340"/>
    <lineage>
        <taxon>Archaea</taxon>
        <taxon>Methanobacteriati</taxon>
        <taxon>Methanobacteriota</taxon>
        <taxon>Stenosarchaea group</taxon>
        <taxon>Halobacteria</taxon>
        <taxon>Halobacteriales</taxon>
        <taxon>Natronomonadaceae</taxon>
        <taxon>Halocatena</taxon>
    </lineage>
</organism>
<comment type="catalytic activity">
    <reaction evidence="9">
        <text>L-proline + a quinone = (S)-1-pyrroline-5-carboxylate + a quinol + H(+)</text>
        <dbReference type="Rhea" id="RHEA:23784"/>
        <dbReference type="ChEBI" id="CHEBI:15378"/>
        <dbReference type="ChEBI" id="CHEBI:17388"/>
        <dbReference type="ChEBI" id="CHEBI:24646"/>
        <dbReference type="ChEBI" id="CHEBI:60039"/>
        <dbReference type="ChEBI" id="CHEBI:132124"/>
        <dbReference type="EC" id="1.5.5.2"/>
    </reaction>
</comment>
<dbReference type="RefSeq" id="WP_247994516.1">
    <property type="nucleotide sequence ID" value="NZ_CP096019.1"/>
</dbReference>
<dbReference type="InterPro" id="IPR015659">
    <property type="entry name" value="Proline_oxidase"/>
</dbReference>
<dbReference type="KEGG" id="haad:MW046_05280"/>
<dbReference type="GO" id="GO:0010133">
    <property type="term" value="P:L-proline catabolic process to L-glutamate"/>
    <property type="evidence" value="ECO:0007669"/>
    <property type="project" value="InterPro"/>
</dbReference>
<name>A0A8U0A7G9_9EURY</name>
<evidence type="ECO:0000256" key="1">
    <source>
        <dbReference type="ARBA" id="ARBA00001974"/>
    </source>
</evidence>
<dbReference type="EC" id="1.5.5.2" evidence="3"/>
<feature type="domain" description="Proline dehydrogenase" evidence="10">
    <location>
        <begin position="18"/>
        <end position="271"/>
    </location>
</feature>
<sequence length="278" mass="31739">MIPPIASRFVAGETQAEALEHARQSREQGIYTICNVLGEHYHDRAAASEDVDRYRQLCRDIGRTDLKACISVKPTQIGLGIDESTFQDNLGTIVETARDMGVFVWIDMEDRTTTDATLDAFERFVTEYPEMGVCVQANLRRTEEDLHRLVDLPGTIRLVKGAYDEPEAVAYTDRSAVNEQYRTHLKYLFSETSAGAVAVGSHDPQMIDRAIELHDAYGTAFEIQMLMGVREDAQTELAEEYDVYQYVPYGEKWASYFFRRVIERRENLSFALRAILER</sequence>
<accession>A0A8U0A7G9</accession>
<keyword evidence="12" id="KW-1185">Reference proteome</keyword>
<evidence type="ECO:0000256" key="3">
    <source>
        <dbReference type="ARBA" id="ARBA00012695"/>
    </source>
</evidence>
<dbReference type="PANTHER" id="PTHR13914:SF0">
    <property type="entry name" value="PROLINE DEHYDROGENASE 1, MITOCHONDRIAL"/>
    <property type="match status" value="1"/>
</dbReference>
<dbReference type="PIRSF" id="PIRSF000196">
    <property type="entry name" value="Pro_dehydrog"/>
    <property type="match status" value="1"/>
</dbReference>